<reference evidence="2" key="1">
    <citation type="journal article" date="2024" name="Proc. Natl. Acad. Sci. U.S.A.">
        <title>Extraordinary preservation of gene collinearity over three hundred million years revealed in homosporous lycophytes.</title>
        <authorList>
            <person name="Li C."/>
            <person name="Wickell D."/>
            <person name="Kuo L.Y."/>
            <person name="Chen X."/>
            <person name="Nie B."/>
            <person name="Liao X."/>
            <person name="Peng D."/>
            <person name="Ji J."/>
            <person name="Jenkins J."/>
            <person name="Williams M."/>
            <person name="Shu S."/>
            <person name="Plott C."/>
            <person name="Barry K."/>
            <person name="Rajasekar S."/>
            <person name="Grimwood J."/>
            <person name="Han X."/>
            <person name="Sun S."/>
            <person name="Hou Z."/>
            <person name="He W."/>
            <person name="Dai G."/>
            <person name="Sun C."/>
            <person name="Schmutz J."/>
            <person name="Leebens-Mack J.H."/>
            <person name="Li F.W."/>
            <person name="Wang L."/>
        </authorList>
    </citation>
    <scope>NUCLEOTIDE SEQUENCE [LARGE SCALE GENOMIC DNA]</scope>
    <source>
        <strain evidence="2">cv. PW_Plant_1</strain>
    </source>
</reference>
<organism evidence="1 2">
    <name type="scientific">Diphasiastrum complanatum</name>
    <name type="common">Issler's clubmoss</name>
    <name type="synonym">Lycopodium complanatum</name>
    <dbReference type="NCBI Taxonomy" id="34168"/>
    <lineage>
        <taxon>Eukaryota</taxon>
        <taxon>Viridiplantae</taxon>
        <taxon>Streptophyta</taxon>
        <taxon>Embryophyta</taxon>
        <taxon>Tracheophyta</taxon>
        <taxon>Lycopodiopsida</taxon>
        <taxon>Lycopodiales</taxon>
        <taxon>Lycopodiaceae</taxon>
        <taxon>Lycopodioideae</taxon>
        <taxon>Diphasiastrum</taxon>
    </lineage>
</organism>
<name>A0ACC2C479_DIPCM</name>
<gene>
    <name evidence="1" type="ORF">O6H91_12G069300</name>
</gene>
<sequence>MEALLENWLEWAAAISWTSAATTTGATVLLLCAMLTVLFQLQTTIPKIASEKKSSVIANGNIQIYESLDWEPARRGVFAAFQKLRLRLNHTLFYENDAGVKSSETYIVNSRGVELFTKSWLPETGKPKAVIFFCHGYGDTVTFYFEGIARKLVAAQYAVFGMDYEGFGLSSGLHGYIHNFDIMVDDVIEHYASVREQPELKGLPCFLFGESMGGAVALKAHLKRPSLWDGAVLVAPMCKIAEDMYPPWLLVQILKMLAPLFPTGKLVPDRDVAAHAFRDPEKRKQVIYNVTGYGGRPRLKTALELLRATDDIEASLHKVSLPLLILHGAADRVTDPSVSKALYEQSSSSDKTLHLYEDAWHCILEGESDEIIHKVLKDIISWLDSHSTQSLGNS</sequence>
<protein>
    <submittedName>
        <fullName evidence="1">Uncharacterized protein</fullName>
    </submittedName>
</protein>
<evidence type="ECO:0000313" key="2">
    <source>
        <dbReference type="Proteomes" id="UP001162992"/>
    </source>
</evidence>
<accession>A0ACC2C479</accession>
<keyword evidence="2" id="KW-1185">Reference proteome</keyword>
<comment type="caution">
    <text evidence="1">The sequence shown here is derived from an EMBL/GenBank/DDBJ whole genome shotgun (WGS) entry which is preliminary data.</text>
</comment>
<proteinExistence type="predicted"/>
<dbReference type="Proteomes" id="UP001162992">
    <property type="component" value="Chromosome 12"/>
</dbReference>
<dbReference type="EMBL" id="CM055103">
    <property type="protein sequence ID" value="KAJ7536432.1"/>
    <property type="molecule type" value="Genomic_DNA"/>
</dbReference>
<evidence type="ECO:0000313" key="1">
    <source>
        <dbReference type="EMBL" id="KAJ7536432.1"/>
    </source>
</evidence>